<dbReference type="AlphaFoldDB" id="A0A0J9Y4N3"/>
<reference evidence="2" key="3">
    <citation type="submission" date="2019-04" db="EMBL/GenBank/DDBJ databases">
        <authorList>
            <person name="Howe K."/>
            <person name="Paulini M."/>
            <person name="Williams G."/>
        </authorList>
    </citation>
    <scope>NUCLEOTIDE SEQUENCE [LARGE SCALE GENOMIC DNA]</scope>
    <source>
        <strain evidence="2">FR3</strain>
    </source>
</reference>
<dbReference type="RefSeq" id="XP_042936288.1">
    <property type="nucleotide sequence ID" value="XM_043080354.1"/>
</dbReference>
<reference evidence="1" key="2">
    <citation type="submission" date="2012-12" db="EMBL/GenBank/DDBJ databases">
        <authorList>
            <person name="Gao Y.W."/>
            <person name="Fan S.T."/>
            <person name="Sun H.T."/>
            <person name="Wang Z."/>
            <person name="Gao X.L."/>
            <person name="Li Y.G."/>
            <person name="Wang T.C."/>
            <person name="Zhang K."/>
            <person name="Xu W.W."/>
            <person name="Yu Z.J."/>
            <person name="Xia X.Z."/>
        </authorList>
    </citation>
    <scope>NUCLEOTIDE SEQUENCE</scope>
    <source>
        <strain evidence="1">FR3</strain>
    </source>
</reference>
<reference evidence="4" key="4">
    <citation type="submission" date="2019-12" db="UniProtKB">
        <authorList>
            <consortium name="WormBaseParasite"/>
        </authorList>
    </citation>
    <scope>IDENTIFICATION</scope>
</reference>
<dbReference type="WBParaSite" id="Bm13639.1">
    <property type="protein sequence ID" value="Bm13639.1"/>
    <property type="gene ID" value="WBGene00233900"/>
</dbReference>
<dbReference type="CTD" id="66057926"/>
<keyword evidence="3" id="KW-1185">Reference proteome</keyword>
<evidence type="ECO:0000313" key="4">
    <source>
        <dbReference type="WBParaSite" id="Bm13639.1"/>
    </source>
</evidence>
<evidence type="ECO:0000313" key="5">
    <source>
        <dbReference type="WormBase" id="Bm13639"/>
    </source>
</evidence>
<protein>
    <submittedName>
        <fullName evidence="1 4">Bm13639</fullName>
    </submittedName>
</protein>
<proteinExistence type="predicted"/>
<dbReference type="WormBase" id="Bm13639">
    <property type="protein sequence ID" value="BM27794"/>
    <property type="gene ID" value="WBGene00233900"/>
</dbReference>
<dbReference type="GeneID" id="66057926"/>
<accession>A0A0J9Y4N3</accession>
<evidence type="ECO:0000313" key="2">
    <source>
        <dbReference type="EMBL" id="VIO96339.1"/>
    </source>
</evidence>
<dbReference type="Proteomes" id="UP000006672">
    <property type="component" value="Unassembled WGS sequence"/>
</dbReference>
<accession>A0A4E9FJ36</accession>
<dbReference type="EMBL" id="CAAKNF010000194">
    <property type="protein sequence ID" value="VIO96339.1"/>
    <property type="molecule type" value="Genomic_DNA"/>
</dbReference>
<dbReference type="EMBL" id="LN857024">
    <property type="protein sequence ID" value="CDQ02273.1"/>
    <property type="molecule type" value="Genomic_DNA"/>
</dbReference>
<sequence>MDGIVLDLLEPPVRGEKSHESRRVVERHERRERKCPGCAQLKLGSCWNGV</sequence>
<dbReference type="KEGG" id="bmy:BM_BM13639"/>
<evidence type="ECO:0000313" key="3">
    <source>
        <dbReference type="Proteomes" id="UP000006672"/>
    </source>
</evidence>
<organism evidence="1">
    <name type="scientific">Brugia malayi</name>
    <name type="common">Filarial nematode worm</name>
    <dbReference type="NCBI Taxonomy" id="6279"/>
    <lineage>
        <taxon>Eukaryota</taxon>
        <taxon>Metazoa</taxon>
        <taxon>Ecdysozoa</taxon>
        <taxon>Nematoda</taxon>
        <taxon>Chromadorea</taxon>
        <taxon>Rhabditida</taxon>
        <taxon>Spirurina</taxon>
        <taxon>Spiruromorpha</taxon>
        <taxon>Filarioidea</taxon>
        <taxon>Onchocercidae</taxon>
        <taxon>Brugia</taxon>
    </lineage>
</organism>
<evidence type="ECO:0000313" key="1">
    <source>
        <dbReference type="EMBL" id="CDQ02273.1"/>
    </source>
</evidence>
<reference evidence="1 3" key="1">
    <citation type="journal article" date="2007" name="Science">
        <title>Draft genome of the filarial nematode parasite Brugia malayi.</title>
        <authorList>
            <person name="Ghedin E."/>
            <person name="Wang S."/>
            <person name="Spiro D."/>
            <person name="Caler E."/>
            <person name="Zhao Q."/>
            <person name="Crabtree J."/>
            <person name="Allen J.E."/>
            <person name="Delcher A.L."/>
            <person name="Guiliano D.B."/>
            <person name="Miranda-Saavedra D."/>
            <person name="Angiuoli S.V."/>
            <person name="Creasy T."/>
            <person name="Amedeo P."/>
            <person name="Haas B."/>
            <person name="El-Sayed N.M."/>
            <person name="Wortman J.R."/>
            <person name="Feldblyum T."/>
            <person name="Tallon L."/>
            <person name="Schatz M."/>
            <person name="Shumway M."/>
            <person name="Koo H."/>
            <person name="Salzberg S.L."/>
            <person name="Schobel S."/>
            <person name="Pertea M."/>
            <person name="Pop M."/>
            <person name="White O."/>
            <person name="Barton G.J."/>
            <person name="Carlow C.K."/>
            <person name="Crawford M.J."/>
            <person name="Daub J."/>
            <person name="Dimmic M.W."/>
            <person name="Estes C.F."/>
            <person name="Foster J.M."/>
            <person name="Ganatra M."/>
            <person name="Gregory W.F."/>
            <person name="Johnson N.M."/>
            <person name="Jin J."/>
            <person name="Komuniecki R."/>
            <person name="Korf I."/>
            <person name="Kumar S."/>
            <person name="Laney S."/>
            <person name="Li B.W."/>
            <person name="Li W."/>
            <person name="Lindblom T.H."/>
            <person name="Lustigman S."/>
            <person name="Ma D."/>
            <person name="Maina C.V."/>
            <person name="Martin D.M."/>
            <person name="McCarter J.P."/>
            <person name="McReynolds L."/>
            <person name="Mitreva M."/>
            <person name="Nutman T.B."/>
            <person name="Parkinson J."/>
            <person name="Peregrin-Alvarez J.M."/>
            <person name="Poole C."/>
            <person name="Ren Q."/>
            <person name="Saunders L."/>
            <person name="Sluder A.E."/>
            <person name="Smith K."/>
            <person name="Stanke M."/>
            <person name="Unnasch T.R."/>
            <person name="Ware J."/>
            <person name="Wei A.D."/>
            <person name="Weil G."/>
            <person name="Williams D.J."/>
            <person name="Zhang Y."/>
            <person name="Williams S.A."/>
            <person name="Fraser-Liggett C."/>
            <person name="Slatko B."/>
            <person name="Blaxter M.L."/>
            <person name="Scott A.L."/>
        </authorList>
    </citation>
    <scope>NUCLEOTIDE SEQUENCE</scope>
    <source>
        <strain evidence="1 3">FR3</strain>
    </source>
</reference>
<name>A0A0J9Y4N3_BRUMA</name>
<gene>
    <name evidence="1 4 5" type="ORF">Bm13639</name>
    <name evidence="2" type="ORF">BM_BM13639</name>
    <name evidence="1" type="ORF">BM_Bm13639</name>
</gene>